<feature type="domain" description="Glycosyltransferase subfamily 4-like N-terminal" evidence="2">
    <location>
        <begin position="14"/>
        <end position="221"/>
    </location>
</feature>
<dbReference type="SUPFAM" id="SSF53756">
    <property type="entry name" value="UDP-Glycosyltransferase/glycogen phosphorylase"/>
    <property type="match status" value="1"/>
</dbReference>
<organism evidence="3 4">
    <name type="scientific">Crenothrix polyspora</name>
    <dbReference type="NCBI Taxonomy" id="360316"/>
    <lineage>
        <taxon>Bacteria</taxon>
        <taxon>Pseudomonadati</taxon>
        <taxon>Pseudomonadota</taxon>
        <taxon>Gammaproteobacteria</taxon>
        <taxon>Methylococcales</taxon>
        <taxon>Crenotrichaceae</taxon>
        <taxon>Crenothrix</taxon>
    </lineage>
</organism>
<evidence type="ECO:0000313" key="4">
    <source>
        <dbReference type="Proteomes" id="UP000195442"/>
    </source>
</evidence>
<gene>
    <name evidence="3" type="ORF">CRENPOLYSF2_2190007</name>
</gene>
<keyword evidence="4" id="KW-1185">Reference proteome</keyword>
<evidence type="ECO:0000313" key="3">
    <source>
        <dbReference type="EMBL" id="SJM91355.1"/>
    </source>
</evidence>
<protein>
    <submittedName>
        <fullName evidence="3">Putative glycosyltransferase protein</fullName>
    </submittedName>
</protein>
<dbReference type="Pfam" id="PF00534">
    <property type="entry name" value="Glycos_transf_1"/>
    <property type="match status" value="1"/>
</dbReference>
<dbReference type="CDD" id="cd03801">
    <property type="entry name" value="GT4_PimA-like"/>
    <property type="match status" value="1"/>
</dbReference>
<dbReference type="Gene3D" id="3.40.50.2000">
    <property type="entry name" value="Glycogen Phosphorylase B"/>
    <property type="match status" value="2"/>
</dbReference>
<dbReference type="RefSeq" id="WP_087146505.1">
    <property type="nucleotide sequence ID" value="NZ_FUKJ01000134.1"/>
</dbReference>
<dbReference type="InterPro" id="IPR028098">
    <property type="entry name" value="Glyco_trans_4-like_N"/>
</dbReference>
<dbReference type="PANTHER" id="PTHR45947">
    <property type="entry name" value="SULFOQUINOVOSYL TRANSFERASE SQD2"/>
    <property type="match status" value="1"/>
</dbReference>
<dbReference type="OrthoDB" id="5123492at2"/>
<keyword evidence="3" id="KW-0808">Transferase</keyword>
<dbReference type="AlphaFoldDB" id="A0A1R4H528"/>
<evidence type="ECO:0000259" key="1">
    <source>
        <dbReference type="Pfam" id="PF00534"/>
    </source>
</evidence>
<evidence type="ECO:0000259" key="2">
    <source>
        <dbReference type="Pfam" id="PF13439"/>
    </source>
</evidence>
<reference evidence="4" key="1">
    <citation type="submission" date="2017-02" db="EMBL/GenBank/DDBJ databases">
        <authorList>
            <person name="Daims H."/>
        </authorList>
    </citation>
    <scope>NUCLEOTIDE SEQUENCE [LARGE SCALE GENOMIC DNA]</scope>
</reference>
<dbReference type="GO" id="GO:0016757">
    <property type="term" value="F:glycosyltransferase activity"/>
    <property type="evidence" value="ECO:0007669"/>
    <property type="project" value="InterPro"/>
</dbReference>
<dbReference type="InterPro" id="IPR001296">
    <property type="entry name" value="Glyco_trans_1"/>
</dbReference>
<dbReference type="EMBL" id="FUKJ01000134">
    <property type="protein sequence ID" value="SJM91355.1"/>
    <property type="molecule type" value="Genomic_DNA"/>
</dbReference>
<dbReference type="Pfam" id="PF13439">
    <property type="entry name" value="Glyco_transf_4"/>
    <property type="match status" value="1"/>
</dbReference>
<proteinExistence type="predicted"/>
<dbReference type="InterPro" id="IPR050194">
    <property type="entry name" value="Glycosyltransferase_grp1"/>
</dbReference>
<sequence>MKVLIANKFFFRNGGSETVMFQERDYLLNNGHQVVDFSMRDGRNLPSTYESYFVENRNYGNGGASKLAKATGALSLVHSSEAVRNISRLIQETRPDVVHCHNIYHQLTPSIIQAAKKQGVPVVLTLHDYKPVCPTYNRLRDGKPCSDCLDGDFSHVLRHRCADGSLGKSALLYAEALVQRFMGSYENVDTFIAPCRFMQQSIAHRVADDRIKLLYNGIDTNEVRGSGADDGYVLFLGRLVREKGVETLLKAHANSSGGWGLVIAGTGPLSDTLKTQYDSNSFVGHLAGDALKNMIDRAAVIVVPSEWYENCPMSVLEAMAYGKPVVGSRMGGIPELVEHNKTGMLFDAGNVTELTAILDKLMTTPELRNKMGAEARKRVIDEFSLVRHNTGLIEIYQSILGA</sequence>
<feature type="domain" description="Glycosyl transferase family 1" evidence="1">
    <location>
        <begin position="226"/>
        <end position="378"/>
    </location>
</feature>
<accession>A0A1R4H528</accession>
<dbReference type="PANTHER" id="PTHR45947:SF13">
    <property type="entry name" value="TRANSFERASE"/>
    <property type="match status" value="1"/>
</dbReference>
<name>A0A1R4H528_9GAMM</name>
<dbReference type="Proteomes" id="UP000195442">
    <property type="component" value="Unassembled WGS sequence"/>
</dbReference>